<name>A0A0A0I924_CLONO</name>
<evidence type="ECO:0000256" key="4">
    <source>
        <dbReference type="ARBA" id="ARBA00022741"/>
    </source>
</evidence>
<dbReference type="EC" id="6.3.2.10" evidence="10 11"/>
<evidence type="ECO:0000256" key="7">
    <source>
        <dbReference type="ARBA" id="ARBA00022984"/>
    </source>
</evidence>
<keyword evidence="5 10" id="KW-0067">ATP-binding</keyword>
<evidence type="ECO:0000256" key="3">
    <source>
        <dbReference type="ARBA" id="ARBA00022618"/>
    </source>
</evidence>
<dbReference type="GO" id="GO:0005524">
    <property type="term" value="F:ATP binding"/>
    <property type="evidence" value="ECO:0007669"/>
    <property type="project" value="UniProtKB-UniRule"/>
</dbReference>
<evidence type="ECO:0000256" key="1">
    <source>
        <dbReference type="ARBA" id="ARBA00022490"/>
    </source>
</evidence>
<dbReference type="SUPFAM" id="SSF53623">
    <property type="entry name" value="MurD-like peptide ligases, catalytic domain"/>
    <property type="match status" value="1"/>
</dbReference>
<dbReference type="Gene3D" id="3.40.1390.10">
    <property type="entry name" value="MurE/MurF, N-terminal domain"/>
    <property type="match status" value="1"/>
</dbReference>
<evidence type="ECO:0000256" key="2">
    <source>
        <dbReference type="ARBA" id="ARBA00022598"/>
    </source>
</evidence>
<dbReference type="Gene3D" id="3.40.1190.10">
    <property type="entry name" value="Mur-like, catalytic domain"/>
    <property type="match status" value="1"/>
</dbReference>
<protein>
    <recommendedName>
        <fullName evidence="10 11">UDP-N-acetylmuramoyl-tripeptide--D-alanyl-D-alanine ligase</fullName>
        <ecNumber evidence="10 11">6.3.2.10</ecNumber>
    </recommendedName>
    <alternativeName>
        <fullName evidence="10">D-alanyl-D-alanine-adding enzyme</fullName>
    </alternativeName>
</protein>
<dbReference type="GO" id="GO:0008766">
    <property type="term" value="F:UDP-N-acetylmuramoylalanyl-D-glutamyl-2,6-diaminopimelate-D-alanyl-D-alanine ligase activity"/>
    <property type="evidence" value="ECO:0007669"/>
    <property type="project" value="RHEA"/>
</dbReference>
<evidence type="ECO:0000256" key="10">
    <source>
        <dbReference type="HAMAP-Rule" id="MF_02019"/>
    </source>
</evidence>
<evidence type="ECO:0000259" key="13">
    <source>
        <dbReference type="Pfam" id="PF08245"/>
    </source>
</evidence>
<accession>A0A0A0I924</accession>
<dbReference type="InterPro" id="IPR036565">
    <property type="entry name" value="Mur-like_cat_sf"/>
</dbReference>
<dbReference type="HAMAP" id="MF_02019">
    <property type="entry name" value="MurF"/>
    <property type="match status" value="1"/>
</dbReference>
<comment type="caution">
    <text evidence="14">The sequence shown here is derived from an EMBL/GenBank/DDBJ whole genome shotgun (WGS) entry which is preliminary data.</text>
</comment>
<feature type="domain" description="Mur ligase central" evidence="13">
    <location>
        <begin position="113"/>
        <end position="297"/>
    </location>
</feature>
<dbReference type="PANTHER" id="PTHR43024:SF1">
    <property type="entry name" value="UDP-N-ACETYLMURAMOYL-TRIPEPTIDE--D-ALANYL-D-ALANINE LIGASE"/>
    <property type="match status" value="1"/>
</dbReference>
<dbReference type="GO" id="GO:0051301">
    <property type="term" value="P:cell division"/>
    <property type="evidence" value="ECO:0007669"/>
    <property type="project" value="UniProtKB-KW"/>
</dbReference>
<dbReference type="InterPro" id="IPR051046">
    <property type="entry name" value="MurCDEF_CellWall_CoF430Synth"/>
</dbReference>
<dbReference type="RefSeq" id="WP_039253454.1">
    <property type="nucleotide sequence ID" value="NZ_JENJ01000011.1"/>
</dbReference>
<comment type="catalytic activity">
    <reaction evidence="10 11">
        <text>D-alanyl-D-alanine + UDP-N-acetyl-alpha-D-muramoyl-L-alanyl-gamma-D-glutamyl-meso-2,6-diaminopimelate + ATP = UDP-N-acetyl-alpha-D-muramoyl-L-alanyl-gamma-D-glutamyl-meso-2,6-diaminopimeloyl-D-alanyl-D-alanine + ADP + phosphate + H(+)</text>
        <dbReference type="Rhea" id="RHEA:28374"/>
        <dbReference type="ChEBI" id="CHEBI:15378"/>
        <dbReference type="ChEBI" id="CHEBI:30616"/>
        <dbReference type="ChEBI" id="CHEBI:43474"/>
        <dbReference type="ChEBI" id="CHEBI:57822"/>
        <dbReference type="ChEBI" id="CHEBI:61386"/>
        <dbReference type="ChEBI" id="CHEBI:83905"/>
        <dbReference type="ChEBI" id="CHEBI:456216"/>
        <dbReference type="EC" id="6.3.2.10"/>
    </reaction>
</comment>
<evidence type="ECO:0000256" key="11">
    <source>
        <dbReference type="RuleBase" id="RU004136"/>
    </source>
</evidence>
<dbReference type="SUPFAM" id="SSF53244">
    <property type="entry name" value="MurD-like peptide ligases, peptide-binding domain"/>
    <property type="match status" value="1"/>
</dbReference>
<dbReference type="Gene3D" id="3.90.190.20">
    <property type="entry name" value="Mur ligase, C-terminal domain"/>
    <property type="match status" value="1"/>
</dbReference>
<dbReference type="UniPathway" id="UPA00219"/>
<dbReference type="AlphaFoldDB" id="A0A0A0I924"/>
<keyword evidence="1 10" id="KW-0963">Cytoplasm</keyword>
<keyword evidence="9 10" id="KW-0961">Cell wall biogenesis/degradation</keyword>
<dbReference type="InterPro" id="IPR013221">
    <property type="entry name" value="Mur_ligase_cen"/>
</dbReference>
<dbReference type="PANTHER" id="PTHR43024">
    <property type="entry name" value="UDP-N-ACETYLMURAMOYL-TRIPEPTIDE--D-ALANYL-D-ALANINE LIGASE"/>
    <property type="match status" value="1"/>
</dbReference>
<keyword evidence="4 10" id="KW-0547">Nucleotide-binding</keyword>
<feature type="binding site" evidence="10">
    <location>
        <begin position="115"/>
        <end position="121"/>
    </location>
    <ligand>
        <name>ATP</name>
        <dbReference type="ChEBI" id="CHEBI:30616"/>
    </ligand>
</feature>
<dbReference type="SUPFAM" id="SSF63418">
    <property type="entry name" value="MurE/MurF N-terminal domain"/>
    <property type="match status" value="1"/>
</dbReference>
<dbReference type="InterPro" id="IPR036615">
    <property type="entry name" value="Mur_ligase_C_dom_sf"/>
</dbReference>
<comment type="pathway">
    <text evidence="10 11">Cell wall biogenesis; peptidoglycan biosynthesis.</text>
</comment>
<dbReference type="InterPro" id="IPR005863">
    <property type="entry name" value="UDP-N-AcMur_synth"/>
</dbReference>
<proteinExistence type="inferred from homology"/>
<keyword evidence="2 10" id="KW-0436">Ligase</keyword>
<evidence type="ECO:0000256" key="8">
    <source>
        <dbReference type="ARBA" id="ARBA00023306"/>
    </source>
</evidence>
<evidence type="ECO:0000259" key="12">
    <source>
        <dbReference type="Pfam" id="PF02875"/>
    </source>
</evidence>
<keyword evidence="3 10" id="KW-0132">Cell division</keyword>
<dbReference type="GO" id="GO:0009252">
    <property type="term" value="P:peptidoglycan biosynthetic process"/>
    <property type="evidence" value="ECO:0007669"/>
    <property type="project" value="UniProtKB-UniRule"/>
</dbReference>
<dbReference type="GO" id="GO:0008360">
    <property type="term" value="P:regulation of cell shape"/>
    <property type="evidence" value="ECO:0007669"/>
    <property type="project" value="UniProtKB-KW"/>
</dbReference>
<keyword evidence="6 10" id="KW-0133">Cell shape</keyword>
<keyword evidence="7 10" id="KW-0573">Peptidoglycan synthesis</keyword>
<dbReference type="Pfam" id="PF08245">
    <property type="entry name" value="Mur_ligase_M"/>
    <property type="match status" value="1"/>
</dbReference>
<dbReference type="InterPro" id="IPR035911">
    <property type="entry name" value="MurE/MurF_N"/>
</dbReference>
<dbReference type="EMBL" id="JENJ01000011">
    <property type="protein sequence ID" value="KGM97377.1"/>
    <property type="molecule type" value="Genomic_DNA"/>
</dbReference>
<dbReference type="Pfam" id="PF02875">
    <property type="entry name" value="Mur_ligase_C"/>
    <property type="match status" value="1"/>
</dbReference>
<dbReference type="InterPro" id="IPR004101">
    <property type="entry name" value="Mur_ligase_C"/>
</dbReference>
<feature type="domain" description="Mur ligase C-terminal" evidence="12">
    <location>
        <begin position="320"/>
        <end position="441"/>
    </location>
</feature>
<comment type="function">
    <text evidence="10 11">Involved in cell wall formation. Catalyzes the final step in the synthesis of UDP-N-acetylmuramoyl-pentapeptide, the precursor of murein.</text>
</comment>
<dbReference type="OrthoDB" id="9801978at2"/>
<evidence type="ECO:0000256" key="6">
    <source>
        <dbReference type="ARBA" id="ARBA00022960"/>
    </source>
</evidence>
<dbReference type="GO" id="GO:0071555">
    <property type="term" value="P:cell wall organization"/>
    <property type="evidence" value="ECO:0007669"/>
    <property type="project" value="UniProtKB-KW"/>
</dbReference>
<comment type="subcellular location">
    <subcellularLocation>
        <location evidence="10 11">Cytoplasm</location>
    </subcellularLocation>
</comment>
<dbReference type="GO" id="GO:0047480">
    <property type="term" value="F:UDP-N-acetylmuramoyl-tripeptide-D-alanyl-D-alanine ligase activity"/>
    <property type="evidence" value="ECO:0007669"/>
    <property type="project" value="UniProtKB-UniRule"/>
</dbReference>
<dbReference type="GO" id="GO:0005737">
    <property type="term" value="C:cytoplasm"/>
    <property type="evidence" value="ECO:0007669"/>
    <property type="project" value="UniProtKB-SubCell"/>
</dbReference>
<dbReference type="NCBIfam" id="TIGR01143">
    <property type="entry name" value="murF"/>
    <property type="match status" value="1"/>
</dbReference>
<evidence type="ECO:0000313" key="15">
    <source>
        <dbReference type="Proteomes" id="UP000030012"/>
    </source>
</evidence>
<dbReference type="Proteomes" id="UP000030012">
    <property type="component" value="Unassembled WGS sequence"/>
</dbReference>
<organism evidence="14 15">
    <name type="scientific">Clostridium novyi A str. 4552</name>
    <dbReference type="NCBI Taxonomy" id="1444289"/>
    <lineage>
        <taxon>Bacteria</taxon>
        <taxon>Bacillati</taxon>
        <taxon>Bacillota</taxon>
        <taxon>Clostridia</taxon>
        <taxon>Eubacteriales</taxon>
        <taxon>Clostridiaceae</taxon>
        <taxon>Clostridium</taxon>
    </lineage>
</organism>
<sequence>MELLKFEEIVKAVGGKVHINSCNHKYTNISTDTRKITKDSIFIALKGDNFNANDYIVDASNKGANLCIVDQIKFNDNDLNESTSIILVENTRKALLDLAELYRSKLNIKIIGITGSTGKTSTKDLTAAALSSKYKVFKTQGNFNNEVGLPLMIFSLDNSYDVAVLEMGMSNFEEIHRLAKVAKPDIALITNIGISHIENLKTRENILKAKMEITDFLNKDSILIVNKENDLLKTVKSNDYKVMSIGFEKDVDYTAEDIFTDENHIEFTVCHKDEKERFNVPVPGKHNILNSMLAIVAGRSLDIEYDKLKQGIKNLSVTSMRLDIVKKDGFTIVDDSYNASPDSMKAAIDVINTIKGNRKIAILGTMKELGDDSYKFHKEVAEYAKKNNIDFLITVGEFNEAYKEGYNNNLNFKEFNTIEKAADFITSNLKEEDIILVKASRSMKFEYIVNKLKDKNI</sequence>
<comment type="similarity">
    <text evidence="10">Belongs to the MurCDEF family. MurF subfamily.</text>
</comment>
<evidence type="ECO:0000256" key="9">
    <source>
        <dbReference type="ARBA" id="ARBA00023316"/>
    </source>
</evidence>
<evidence type="ECO:0000313" key="14">
    <source>
        <dbReference type="EMBL" id="KGM97377.1"/>
    </source>
</evidence>
<gene>
    <name evidence="10" type="primary">murF</name>
    <name evidence="14" type="ORF">Z968_03680</name>
</gene>
<reference evidence="14 15" key="1">
    <citation type="submission" date="2014-01" db="EMBL/GenBank/DDBJ databases">
        <title>Plasmidome dynamics in the species complex Clostridium novyi sensu lato converts strains of independent lineages into distinctly different pathogens.</title>
        <authorList>
            <person name="Skarin H."/>
            <person name="Segerman B."/>
        </authorList>
    </citation>
    <scope>NUCLEOTIDE SEQUENCE [LARGE SCALE GENOMIC DNA]</scope>
    <source>
        <strain evidence="14 15">4552</strain>
    </source>
</reference>
<evidence type="ECO:0000256" key="5">
    <source>
        <dbReference type="ARBA" id="ARBA00022840"/>
    </source>
</evidence>
<keyword evidence="8 10" id="KW-0131">Cell cycle</keyword>